<protein>
    <recommendedName>
        <fullName evidence="3">DUF937 domain-containing protein</fullName>
    </recommendedName>
</protein>
<evidence type="ECO:0000313" key="2">
    <source>
        <dbReference type="Proteomes" id="UP000277579"/>
    </source>
</evidence>
<evidence type="ECO:0008006" key="3">
    <source>
        <dbReference type="Google" id="ProtNLM"/>
    </source>
</evidence>
<proteinExistence type="predicted"/>
<evidence type="ECO:0000313" key="1">
    <source>
        <dbReference type="EMBL" id="RKS25160.1"/>
    </source>
</evidence>
<comment type="caution">
    <text evidence="1">The sequence shown here is derived from an EMBL/GenBank/DDBJ whole genome shotgun (WGS) entry which is preliminary data.</text>
</comment>
<gene>
    <name evidence="1" type="ORF">CLV94_0190</name>
</gene>
<dbReference type="RefSeq" id="WP_121374587.1">
    <property type="nucleotide sequence ID" value="NZ_RBLC01000001.1"/>
</dbReference>
<dbReference type="OrthoDB" id="982085at2"/>
<accession>A0A495MI85</accession>
<name>A0A495MI85_9FLAO</name>
<dbReference type="Proteomes" id="UP000277579">
    <property type="component" value="Unassembled WGS sequence"/>
</dbReference>
<dbReference type="AlphaFoldDB" id="A0A495MI85"/>
<sequence length="185" mass="18983">MLEQLSDLVKQYGNEAVVNNNAVPNELNEGVMDEASTSIFSGLQKIISEGGADKIGELFQGENAGSASNPVVKQLTEQFSGNLGEKFGLSGDAASGVAGGLIPKVLGSLIGKAKNPNDKSFEISDIVNSLSGGQGNSSVMDAIQKYGGQFGLDQNNDGKVDMSDAMAAVNKKGGIGGLLGKLFGR</sequence>
<keyword evidence="2" id="KW-1185">Reference proteome</keyword>
<dbReference type="EMBL" id="RBLC01000001">
    <property type="protein sequence ID" value="RKS25160.1"/>
    <property type="molecule type" value="Genomic_DNA"/>
</dbReference>
<reference evidence="1 2" key="1">
    <citation type="submission" date="2018-10" db="EMBL/GenBank/DDBJ databases">
        <title>Genomic Encyclopedia of Archaeal and Bacterial Type Strains, Phase II (KMG-II): from individual species to whole genera.</title>
        <authorList>
            <person name="Goeker M."/>
        </authorList>
    </citation>
    <scope>NUCLEOTIDE SEQUENCE [LARGE SCALE GENOMIC DNA]</scope>
    <source>
        <strain evidence="1 2">DSM 29537</strain>
    </source>
</reference>
<organism evidence="1 2">
    <name type="scientific">Flavobacterium endophyticum</name>
    <dbReference type="NCBI Taxonomy" id="1540163"/>
    <lineage>
        <taxon>Bacteria</taxon>
        <taxon>Pseudomonadati</taxon>
        <taxon>Bacteroidota</taxon>
        <taxon>Flavobacteriia</taxon>
        <taxon>Flavobacteriales</taxon>
        <taxon>Flavobacteriaceae</taxon>
        <taxon>Flavobacterium</taxon>
    </lineage>
</organism>